<sequence length="337" mass="36926">MTSPEGPRRYRVTHRTEYRYSDVVTSSYGRGFLTPRDLPGQRCLSHELRIDPPPADSSLSRDVYGNISSYFHVTEPHRVLTVTSDSVVEVDPPPDELYGSGSAWAPWEDARPTAPDGALAIEFTLDLDPPQITDEVRDYAAPSFAPRRRLIDVLRELSSRIHADFTYRSGATTVSTGSTRCWWRARGVPGLHPAGDRLPAGQRPCRALCVGLSGHRPAAGQGTHGRHRRHPRLGGGVDAGKSLAGNGSHQQPDGRRTLHRGGPGSRLRRCAPLRGIIYTNSENSEIDVAVDVVPCAGECCMRDFVCPNCGQRLTFENSVCLSCGSALGFSLPTWRCW</sequence>
<reference evidence="4" key="1">
    <citation type="submission" date="2014-01" db="EMBL/GenBank/DDBJ databases">
        <authorList>
            <person name="Brown-Elliot B."/>
            <person name="Wallace R."/>
            <person name="Lenaerts A."/>
            <person name="Ordway D."/>
            <person name="DeGroote M.A."/>
            <person name="Parker T."/>
            <person name="Sizemore C."/>
            <person name="Tallon L.J."/>
            <person name="Sadzewicz L.K."/>
            <person name="Sengamalay N."/>
            <person name="Fraser C.M."/>
            <person name="Hine E."/>
            <person name="Shefchek K.A."/>
            <person name="Das S.P."/>
            <person name="Tettelin H."/>
        </authorList>
    </citation>
    <scope>NUCLEOTIDE SEQUENCE [LARGE SCALE GENOMIC DNA]</scope>
    <source>
        <strain evidence="4">4042</strain>
    </source>
</reference>
<dbReference type="InterPro" id="IPR013589">
    <property type="entry name" value="Bac_transglu_N"/>
</dbReference>
<dbReference type="Pfam" id="PF10005">
    <property type="entry name" value="Zn_ribbon_DZR_6"/>
    <property type="match status" value="1"/>
</dbReference>
<evidence type="ECO:0000256" key="1">
    <source>
        <dbReference type="SAM" id="MobiDB-lite"/>
    </source>
</evidence>
<evidence type="ECO:0000259" key="3">
    <source>
        <dbReference type="Pfam" id="PF10005"/>
    </source>
</evidence>
<dbReference type="AlphaFoldDB" id="X8AP77"/>
<name>X8AP77_MYCXE</name>
<proteinExistence type="predicted"/>
<comment type="caution">
    <text evidence="4">The sequence shown here is derived from an EMBL/GenBank/DDBJ whole genome shotgun (WGS) entry which is preliminary data.</text>
</comment>
<dbReference type="PATRIC" id="fig|1299334.3.peg.5601"/>
<accession>X8AP77</accession>
<dbReference type="Pfam" id="PF08379">
    <property type="entry name" value="Bact_transglu_N"/>
    <property type="match status" value="1"/>
</dbReference>
<organism evidence="4">
    <name type="scientific">Mycobacterium xenopi 4042</name>
    <dbReference type="NCBI Taxonomy" id="1299334"/>
    <lineage>
        <taxon>Bacteria</taxon>
        <taxon>Bacillati</taxon>
        <taxon>Actinomycetota</taxon>
        <taxon>Actinomycetes</taxon>
        <taxon>Mycobacteriales</taxon>
        <taxon>Mycobacteriaceae</taxon>
        <taxon>Mycobacterium</taxon>
    </lineage>
</organism>
<dbReference type="EMBL" id="JAOB01000053">
    <property type="protein sequence ID" value="EUA32620.1"/>
    <property type="molecule type" value="Genomic_DNA"/>
</dbReference>
<evidence type="ECO:0000313" key="4">
    <source>
        <dbReference type="EMBL" id="EUA32620.1"/>
    </source>
</evidence>
<dbReference type="PANTHER" id="PTHR33490:SF7">
    <property type="entry name" value="BLR2979 PROTEIN"/>
    <property type="match status" value="1"/>
</dbReference>
<feature type="region of interest" description="Disordered" evidence="1">
    <location>
        <begin position="216"/>
        <end position="263"/>
    </location>
</feature>
<feature type="domain" description="Zinc-ribbon" evidence="3">
    <location>
        <begin position="304"/>
        <end position="330"/>
    </location>
</feature>
<protein>
    <submittedName>
        <fullName evidence="4">Bacterial transglutaminase-like family protein</fullName>
    </submittedName>
</protein>
<gene>
    <name evidence="4" type="ORF">I553_10237</name>
</gene>
<dbReference type="InterPro" id="IPR011201">
    <property type="entry name" value="Zinc-ribbon_6_bact"/>
</dbReference>
<dbReference type="PANTHER" id="PTHR33490">
    <property type="entry name" value="BLR5614 PROTEIN-RELATED"/>
    <property type="match status" value="1"/>
</dbReference>
<evidence type="ECO:0000259" key="2">
    <source>
        <dbReference type="Pfam" id="PF08379"/>
    </source>
</evidence>
<feature type="domain" description="Bacterial transglutaminase-like N-terminal" evidence="2">
    <location>
        <begin position="10"/>
        <end position="89"/>
    </location>
</feature>